<proteinExistence type="predicted"/>
<dbReference type="Proteomes" id="UP000505355">
    <property type="component" value="Chromosome"/>
</dbReference>
<sequence length="131" mass="14764">MKAYVQLITIACCISLTGCATMQRTDLYFGRTIPGGGQVTDEQWKNFSDSVISRYFPEGYTEVAATGRWRDTQTKETITEPSVVVTFLGKASARRNAALDSVTRQYIRGFHQQSVLRADSKTRIRFIEKTP</sequence>
<name>A0A7D4UGS5_9SPHI</name>
<dbReference type="InterPro" id="IPR021957">
    <property type="entry name" value="DUF3574"/>
</dbReference>
<dbReference type="RefSeq" id="WP_173416867.1">
    <property type="nucleotide sequence ID" value="NZ_CP054139.1"/>
</dbReference>
<evidence type="ECO:0000313" key="2">
    <source>
        <dbReference type="Proteomes" id="UP000505355"/>
    </source>
</evidence>
<protein>
    <submittedName>
        <fullName evidence="1">DUF3574 domain-containing protein</fullName>
    </submittedName>
</protein>
<reference evidence="1 2" key="1">
    <citation type="submission" date="2020-05" db="EMBL/GenBank/DDBJ databases">
        <title>Mucilaginibacter mali sp. nov.</title>
        <authorList>
            <person name="Kim H.S."/>
            <person name="Lee K.C."/>
            <person name="Suh M.K."/>
            <person name="Kim J.-S."/>
            <person name="Han K.-I."/>
            <person name="Eom M.K."/>
            <person name="Shin Y.K."/>
            <person name="Lee J.-S."/>
        </authorList>
    </citation>
    <scope>NUCLEOTIDE SEQUENCE [LARGE SCALE GENOMIC DNA]</scope>
    <source>
        <strain evidence="1 2">G2-14</strain>
    </source>
</reference>
<dbReference type="KEGG" id="mmab:HQ865_21445"/>
<dbReference type="AlphaFoldDB" id="A0A7D4UGS5"/>
<organism evidence="1 2">
    <name type="scientific">Mucilaginibacter mali</name>
    <dbReference type="NCBI Taxonomy" id="2740462"/>
    <lineage>
        <taxon>Bacteria</taxon>
        <taxon>Pseudomonadati</taxon>
        <taxon>Bacteroidota</taxon>
        <taxon>Sphingobacteriia</taxon>
        <taxon>Sphingobacteriales</taxon>
        <taxon>Sphingobacteriaceae</taxon>
        <taxon>Mucilaginibacter</taxon>
    </lineage>
</organism>
<dbReference type="EMBL" id="CP054139">
    <property type="protein sequence ID" value="QKJ32216.1"/>
    <property type="molecule type" value="Genomic_DNA"/>
</dbReference>
<evidence type="ECO:0000313" key="1">
    <source>
        <dbReference type="EMBL" id="QKJ32216.1"/>
    </source>
</evidence>
<keyword evidence="2" id="KW-1185">Reference proteome</keyword>
<gene>
    <name evidence="1" type="ORF">HQ865_21445</name>
</gene>
<dbReference type="PROSITE" id="PS51257">
    <property type="entry name" value="PROKAR_LIPOPROTEIN"/>
    <property type="match status" value="1"/>
</dbReference>
<dbReference type="Pfam" id="PF12098">
    <property type="entry name" value="DUF3574"/>
    <property type="match status" value="1"/>
</dbReference>
<accession>A0A7D4UGS5</accession>